<dbReference type="Proteomes" id="UP000054166">
    <property type="component" value="Unassembled WGS sequence"/>
</dbReference>
<dbReference type="PROSITE" id="PS00109">
    <property type="entry name" value="PROTEIN_KINASE_TYR"/>
    <property type="match status" value="1"/>
</dbReference>
<dbReference type="PROSITE" id="PS50011">
    <property type="entry name" value="PROTEIN_KINASE_DOM"/>
    <property type="match status" value="1"/>
</dbReference>
<dbReference type="GO" id="GO:0005524">
    <property type="term" value="F:ATP binding"/>
    <property type="evidence" value="ECO:0007669"/>
    <property type="project" value="InterPro"/>
</dbReference>
<gene>
    <name evidence="2" type="ORF">PILCRDRAFT_821310</name>
</gene>
<proteinExistence type="predicted"/>
<dbReference type="Gene3D" id="1.10.510.10">
    <property type="entry name" value="Transferase(Phosphotransferase) domain 1"/>
    <property type="match status" value="1"/>
</dbReference>
<sequence length="286" mass="31967">MTFLTTRIRNITIGQPFAIGQRADILLGDLDDELGNSVKVAVKVLRAVPYDDKAARQELRQNLETHLVTWCALKHPNITNFLGLSYDVPFPAAIVLPYYSKGNSLEFVKREKNADVLKLIQGAARGLKYLHEQSPPIIHADIRACNVLVDDEENARLVDFALVPVLSTTTFTTTNVVGPARWQAPEVFLTEEEDRLPFTLKTDVFSFSMFSVELLTRDRPFKERKIDTVVIVDITKNLRPRKPAGSTLADALWPILQQCWAQAPGDRPTMSAVCEGLESIKSHPSA</sequence>
<accession>A0A0C3FP14</accession>
<dbReference type="InterPro" id="IPR001245">
    <property type="entry name" value="Ser-Thr/Tyr_kinase_cat_dom"/>
</dbReference>
<dbReference type="InterPro" id="IPR000719">
    <property type="entry name" value="Prot_kinase_dom"/>
</dbReference>
<evidence type="ECO:0000313" key="2">
    <source>
        <dbReference type="EMBL" id="KIM81529.1"/>
    </source>
</evidence>
<dbReference type="SUPFAM" id="SSF56112">
    <property type="entry name" value="Protein kinase-like (PK-like)"/>
    <property type="match status" value="1"/>
</dbReference>
<dbReference type="GO" id="GO:0004674">
    <property type="term" value="F:protein serine/threonine kinase activity"/>
    <property type="evidence" value="ECO:0007669"/>
    <property type="project" value="TreeGrafter"/>
</dbReference>
<reference evidence="3" key="2">
    <citation type="submission" date="2015-01" db="EMBL/GenBank/DDBJ databases">
        <title>Evolutionary Origins and Diversification of the Mycorrhizal Mutualists.</title>
        <authorList>
            <consortium name="DOE Joint Genome Institute"/>
            <consortium name="Mycorrhizal Genomics Consortium"/>
            <person name="Kohler A."/>
            <person name="Kuo A."/>
            <person name="Nagy L.G."/>
            <person name="Floudas D."/>
            <person name="Copeland A."/>
            <person name="Barry K.W."/>
            <person name="Cichocki N."/>
            <person name="Veneault-Fourrey C."/>
            <person name="LaButti K."/>
            <person name="Lindquist E.A."/>
            <person name="Lipzen A."/>
            <person name="Lundell T."/>
            <person name="Morin E."/>
            <person name="Murat C."/>
            <person name="Riley R."/>
            <person name="Ohm R."/>
            <person name="Sun H."/>
            <person name="Tunlid A."/>
            <person name="Henrissat B."/>
            <person name="Grigoriev I.V."/>
            <person name="Hibbett D.S."/>
            <person name="Martin F."/>
        </authorList>
    </citation>
    <scope>NUCLEOTIDE SEQUENCE [LARGE SCALE GENOMIC DNA]</scope>
    <source>
        <strain evidence="3">F 1598</strain>
    </source>
</reference>
<dbReference type="OrthoDB" id="346907at2759"/>
<dbReference type="PANTHER" id="PTHR44329">
    <property type="entry name" value="SERINE/THREONINE-PROTEIN KINASE TNNI3K-RELATED"/>
    <property type="match status" value="1"/>
</dbReference>
<dbReference type="InterPro" id="IPR008266">
    <property type="entry name" value="Tyr_kinase_AS"/>
</dbReference>
<dbReference type="Pfam" id="PF07714">
    <property type="entry name" value="PK_Tyr_Ser-Thr"/>
    <property type="match status" value="1"/>
</dbReference>
<dbReference type="AlphaFoldDB" id="A0A0C3FP14"/>
<dbReference type="STRING" id="765440.A0A0C3FP14"/>
<evidence type="ECO:0000259" key="1">
    <source>
        <dbReference type="PROSITE" id="PS50011"/>
    </source>
</evidence>
<dbReference type="InterPro" id="IPR011009">
    <property type="entry name" value="Kinase-like_dom_sf"/>
</dbReference>
<name>A0A0C3FP14_PILCF</name>
<evidence type="ECO:0000313" key="3">
    <source>
        <dbReference type="Proteomes" id="UP000054166"/>
    </source>
</evidence>
<dbReference type="InParanoid" id="A0A0C3FP14"/>
<organism evidence="2 3">
    <name type="scientific">Piloderma croceum (strain F 1598)</name>
    <dbReference type="NCBI Taxonomy" id="765440"/>
    <lineage>
        <taxon>Eukaryota</taxon>
        <taxon>Fungi</taxon>
        <taxon>Dikarya</taxon>
        <taxon>Basidiomycota</taxon>
        <taxon>Agaricomycotina</taxon>
        <taxon>Agaricomycetes</taxon>
        <taxon>Agaricomycetidae</taxon>
        <taxon>Atheliales</taxon>
        <taxon>Atheliaceae</taxon>
        <taxon>Piloderma</taxon>
    </lineage>
</organism>
<keyword evidence="3" id="KW-1185">Reference proteome</keyword>
<feature type="domain" description="Protein kinase" evidence="1">
    <location>
        <begin position="11"/>
        <end position="286"/>
    </location>
</feature>
<dbReference type="PIRSF" id="PIRSF000654">
    <property type="entry name" value="Integrin-linked_kinase"/>
    <property type="match status" value="1"/>
</dbReference>
<reference evidence="2 3" key="1">
    <citation type="submission" date="2014-04" db="EMBL/GenBank/DDBJ databases">
        <authorList>
            <consortium name="DOE Joint Genome Institute"/>
            <person name="Kuo A."/>
            <person name="Tarkka M."/>
            <person name="Buscot F."/>
            <person name="Kohler A."/>
            <person name="Nagy L.G."/>
            <person name="Floudas D."/>
            <person name="Copeland A."/>
            <person name="Barry K.W."/>
            <person name="Cichocki N."/>
            <person name="Veneault-Fourrey C."/>
            <person name="LaButti K."/>
            <person name="Lindquist E.A."/>
            <person name="Lipzen A."/>
            <person name="Lundell T."/>
            <person name="Morin E."/>
            <person name="Murat C."/>
            <person name="Sun H."/>
            <person name="Tunlid A."/>
            <person name="Henrissat B."/>
            <person name="Grigoriev I.V."/>
            <person name="Hibbett D.S."/>
            <person name="Martin F."/>
            <person name="Nordberg H.P."/>
            <person name="Cantor M.N."/>
            <person name="Hua S.X."/>
        </authorList>
    </citation>
    <scope>NUCLEOTIDE SEQUENCE [LARGE SCALE GENOMIC DNA]</scope>
    <source>
        <strain evidence="2 3">F 1598</strain>
    </source>
</reference>
<dbReference type="EMBL" id="KN832998">
    <property type="protein sequence ID" value="KIM81529.1"/>
    <property type="molecule type" value="Genomic_DNA"/>
</dbReference>
<protein>
    <recommendedName>
        <fullName evidence="1">Protein kinase domain-containing protein</fullName>
    </recommendedName>
</protein>
<dbReference type="HOGENOM" id="CLU_000288_7_18_1"/>
<dbReference type="InterPro" id="IPR051681">
    <property type="entry name" value="Ser/Thr_Kinases-Pseudokinases"/>
</dbReference>